<feature type="transmembrane region" description="Helical" evidence="8">
    <location>
        <begin position="12"/>
        <end position="31"/>
    </location>
</feature>
<evidence type="ECO:0000256" key="5">
    <source>
        <dbReference type="ARBA" id="ARBA00022989"/>
    </source>
</evidence>
<evidence type="ECO:0000256" key="6">
    <source>
        <dbReference type="ARBA" id="ARBA00023136"/>
    </source>
</evidence>
<evidence type="ECO:0000256" key="4">
    <source>
        <dbReference type="ARBA" id="ARBA00022692"/>
    </source>
</evidence>
<comment type="subcellular location">
    <subcellularLocation>
        <location evidence="1">Cell membrane</location>
        <topology evidence="1">Multi-pass membrane protein</topology>
    </subcellularLocation>
</comment>
<keyword evidence="5 8" id="KW-1133">Transmembrane helix</keyword>
<feature type="transmembrane region" description="Helical" evidence="8">
    <location>
        <begin position="401"/>
        <end position="422"/>
    </location>
</feature>
<feature type="transmembrane region" description="Helical" evidence="8">
    <location>
        <begin position="318"/>
        <end position="336"/>
    </location>
</feature>
<keyword evidence="3" id="KW-0808">Transferase</keyword>
<comment type="similarity">
    <text evidence="7">Belongs to the glycosyltransferase 87 family.</text>
</comment>
<evidence type="ECO:0000313" key="10">
    <source>
        <dbReference type="Proteomes" id="UP001200110"/>
    </source>
</evidence>
<reference evidence="9 10" key="1">
    <citation type="submission" date="2022-01" db="EMBL/GenBank/DDBJ databases">
        <authorList>
            <person name="Huang Y."/>
        </authorList>
    </citation>
    <scope>NUCLEOTIDE SEQUENCE [LARGE SCALE GENOMIC DNA]</scope>
    <source>
        <strain evidence="9 10">HY366</strain>
    </source>
</reference>
<feature type="transmembrane region" description="Helical" evidence="8">
    <location>
        <begin position="154"/>
        <end position="170"/>
    </location>
</feature>
<evidence type="ECO:0000313" key="9">
    <source>
        <dbReference type="EMBL" id="MCF8588053.1"/>
    </source>
</evidence>
<keyword evidence="2" id="KW-1003">Cell membrane</keyword>
<dbReference type="RefSeq" id="WP_236997285.1">
    <property type="nucleotide sequence ID" value="NZ_JAKKOR010000005.1"/>
</dbReference>
<proteinExistence type="inferred from homology"/>
<name>A0ABS9IR70_9ACTN</name>
<dbReference type="InterPro" id="IPR018584">
    <property type="entry name" value="GT87"/>
</dbReference>
<evidence type="ECO:0000256" key="2">
    <source>
        <dbReference type="ARBA" id="ARBA00022475"/>
    </source>
</evidence>
<dbReference type="EMBL" id="JAKKOR010000005">
    <property type="protein sequence ID" value="MCF8588053.1"/>
    <property type="molecule type" value="Genomic_DNA"/>
</dbReference>
<dbReference type="Pfam" id="PF09594">
    <property type="entry name" value="GT87"/>
    <property type="match status" value="1"/>
</dbReference>
<evidence type="ECO:0000256" key="8">
    <source>
        <dbReference type="SAM" id="Phobius"/>
    </source>
</evidence>
<keyword evidence="6 8" id="KW-0472">Membrane</keyword>
<accession>A0ABS9IR70</accession>
<protein>
    <submittedName>
        <fullName evidence="9">Glycosyltransferase 87 family protein</fullName>
    </submittedName>
</protein>
<evidence type="ECO:0000256" key="7">
    <source>
        <dbReference type="ARBA" id="ARBA00024033"/>
    </source>
</evidence>
<evidence type="ECO:0000256" key="1">
    <source>
        <dbReference type="ARBA" id="ARBA00004651"/>
    </source>
</evidence>
<feature type="transmembrane region" description="Helical" evidence="8">
    <location>
        <begin position="73"/>
        <end position="92"/>
    </location>
</feature>
<keyword evidence="10" id="KW-1185">Reference proteome</keyword>
<feature type="transmembrane region" description="Helical" evidence="8">
    <location>
        <begin position="343"/>
        <end position="361"/>
    </location>
</feature>
<feature type="transmembrane region" description="Helical" evidence="8">
    <location>
        <begin position="204"/>
        <end position="223"/>
    </location>
</feature>
<gene>
    <name evidence="9" type="ORF">L5G33_06140</name>
</gene>
<feature type="transmembrane region" description="Helical" evidence="8">
    <location>
        <begin position="268"/>
        <end position="286"/>
    </location>
</feature>
<keyword evidence="4 8" id="KW-0812">Transmembrane</keyword>
<dbReference type="Proteomes" id="UP001200110">
    <property type="component" value="Unassembled WGS sequence"/>
</dbReference>
<feature type="transmembrane region" description="Helical" evidence="8">
    <location>
        <begin position="176"/>
        <end position="197"/>
    </location>
</feature>
<sequence length="442" mass="47604">MEDRSSTRTTTWTMIAVAACAAVLVICWHIWAVPFTDPVYGLFHNGIDTRVYRGGAIAVWEGTPLYDLPVYRVWRFTYTPFAGLVMVPLAGFVPHTALLLWNIGNVISLLLVVGVSMHALRFRFDARLVLFTVCGAIASTALEPVHTTLWNGQINLVLALVVILDLTVRSERLRGVGVGFAAGIKLTPLFFVVDLLVTKRFRAAAVAAGTFAATVVVGILVLGGEARRFWTAEVSETSRIGRLDAPANQTFHGYFARLATYGVANPPSWLWLPVGLVVGVLGLWAARAAYRAGANLLAISITGMTSCAIGPFSWGHHWVWVLPLLLVATVHAADHARAARPASWVWWLAPAAIVALTFAYTQPSIVPIAGSAGKVFHGMVFGPFRGFVGSATVGWHLPLQLVASGAYLIVLLGTIAVTLWWAKRAQKDGHVGHDGARAISSS</sequence>
<comment type="caution">
    <text evidence="9">The sequence shown here is derived from an EMBL/GenBank/DDBJ whole genome shotgun (WGS) entry which is preliminary data.</text>
</comment>
<dbReference type="PROSITE" id="PS51257">
    <property type="entry name" value="PROKAR_LIPOPROTEIN"/>
    <property type="match status" value="1"/>
</dbReference>
<organism evidence="9 10">
    <name type="scientific">Gordonia liuliyuniae</name>
    <dbReference type="NCBI Taxonomy" id="2911517"/>
    <lineage>
        <taxon>Bacteria</taxon>
        <taxon>Bacillati</taxon>
        <taxon>Actinomycetota</taxon>
        <taxon>Actinomycetes</taxon>
        <taxon>Mycobacteriales</taxon>
        <taxon>Gordoniaceae</taxon>
        <taxon>Gordonia</taxon>
    </lineage>
</organism>
<feature type="transmembrane region" description="Helical" evidence="8">
    <location>
        <begin position="99"/>
        <end position="120"/>
    </location>
</feature>
<evidence type="ECO:0000256" key="3">
    <source>
        <dbReference type="ARBA" id="ARBA00022679"/>
    </source>
</evidence>